<organism evidence="5 6">
    <name type="scientific">Enhygromyxa salina</name>
    <dbReference type="NCBI Taxonomy" id="215803"/>
    <lineage>
        <taxon>Bacteria</taxon>
        <taxon>Pseudomonadati</taxon>
        <taxon>Myxococcota</taxon>
        <taxon>Polyangia</taxon>
        <taxon>Nannocystales</taxon>
        <taxon>Nannocystaceae</taxon>
        <taxon>Enhygromyxa</taxon>
    </lineage>
</organism>
<feature type="chain" id="PRO_5002147593" evidence="4">
    <location>
        <begin position="34"/>
        <end position="575"/>
    </location>
</feature>
<feature type="repeat" description="TPR" evidence="3">
    <location>
        <begin position="517"/>
        <end position="550"/>
    </location>
</feature>
<proteinExistence type="predicted"/>
<feature type="repeat" description="TPR" evidence="3">
    <location>
        <begin position="349"/>
        <end position="382"/>
    </location>
</feature>
<sequence length="575" mass="62900">MTQPSTAPLRFLPRILGVSLLAGVALGFAPGCATPGPAQARGACDDFDLDVEKIWGNAKRREVRDGLRSFAGESQVVNVDRIVTKMDAITTDWVMMNRRACKDTLERQTMPNEIYVRVSLCLNTALVQQRTLITQLGEVDRTSYEHIDRAMLDISENIASCQNQAVLAYYKSPEETADSEAAQTADSKTAEAKTLLALGKSEAASGLLNDAAIAAKRSGDERRSLDATIAACNHAVLQGEYDKAIVYGAPALTQAQKLGYAIGEADALTCLGTAELRRGNHAEARAHLESALRQREAFFGKEHPRVADAANRLGNLEAAVASYKTAHELYMRALDIWTKTFGADDPITSRAYHNLGFVHIGLDDVEGAVAWYQKAIEAETRSLGKDHPATALSEANYASVLLLQTKIDDAYALLNHAFEVQERILGPGHPEVAVSLHGIGEVWAARKGYASALEWYGKALTLRKLAFGDHHLETAKTLDAMAIAHYKLKQYDEATKFAEQAAKVREDLLGPDNIVTATSYFNLGLIYEKRKKYKDALGYYEKSLLVEDRVRGPGHVLTKQTRAAVNRLGDLVNGR</sequence>
<accession>A0A0C2D3Q0</accession>
<keyword evidence="4" id="KW-0732">Signal</keyword>
<dbReference type="InterPro" id="IPR019734">
    <property type="entry name" value="TPR_rpt"/>
</dbReference>
<keyword evidence="2 3" id="KW-0802">TPR repeat</keyword>
<dbReference type="PROSITE" id="PS50293">
    <property type="entry name" value="TPR_REGION"/>
    <property type="match status" value="1"/>
</dbReference>
<dbReference type="Pfam" id="PF13374">
    <property type="entry name" value="TPR_10"/>
    <property type="match status" value="1"/>
</dbReference>
<gene>
    <name evidence="5" type="ORF">DB30_02473</name>
</gene>
<feature type="signal peptide" evidence="4">
    <location>
        <begin position="1"/>
        <end position="33"/>
    </location>
</feature>
<dbReference type="Gene3D" id="1.25.40.10">
    <property type="entry name" value="Tetratricopeptide repeat domain"/>
    <property type="match status" value="2"/>
</dbReference>
<dbReference type="PROSITE" id="PS50005">
    <property type="entry name" value="TPR"/>
    <property type="match status" value="2"/>
</dbReference>
<dbReference type="SUPFAM" id="SSF48452">
    <property type="entry name" value="TPR-like"/>
    <property type="match status" value="3"/>
</dbReference>
<dbReference type="SMART" id="SM00028">
    <property type="entry name" value="TPR"/>
    <property type="match status" value="6"/>
</dbReference>
<name>A0A0C2D3Q0_9BACT</name>
<dbReference type="Proteomes" id="UP000031599">
    <property type="component" value="Unassembled WGS sequence"/>
</dbReference>
<evidence type="ECO:0000256" key="1">
    <source>
        <dbReference type="ARBA" id="ARBA00022737"/>
    </source>
</evidence>
<protein>
    <submittedName>
        <fullName evidence="5">Kinesin light chain-like protein</fullName>
    </submittedName>
</protein>
<dbReference type="PANTHER" id="PTHR45641">
    <property type="entry name" value="TETRATRICOPEPTIDE REPEAT PROTEIN (AFU_ORTHOLOGUE AFUA_6G03870)"/>
    <property type="match status" value="1"/>
</dbReference>
<dbReference type="AlphaFoldDB" id="A0A0C2D3Q0"/>
<keyword evidence="1" id="KW-0677">Repeat</keyword>
<evidence type="ECO:0000313" key="5">
    <source>
        <dbReference type="EMBL" id="KIG17851.1"/>
    </source>
</evidence>
<reference evidence="5 6" key="1">
    <citation type="submission" date="2014-12" db="EMBL/GenBank/DDBJ databases">
        <title>Genome assembly of Enhygromyxa salina DSM 15201.</title>
        <authorList>
            <person name="Sharma G."/>
            <person name="Subramanian S."/>
        </authorList>
    </citation>
    <scope>NUCLEOTIDE SEQUENCE [LARGE SCALE GENOMIC DNA]</scope>
    <source>
        <strain evidence="5 6">DSM 15201</strain>
    </source>
</reference>
<evidence type="ECO:0000256" key="3">
    <source>
        <dbReference type="PROSITE-ProRule" id="PRU00339"/>
    </source>
</evidence>
<evidence type="ECO:0000256" key="4">
    <source>
        <dbReference type="SAM" id="SignalP"/>
    </source>
</evidence>
<evidence type="ECO:0000313" key="6">
    <source>
        <dbReference type="Proteomes" id="UP000031599"/>
    </source>
</evidence>
<dbReference type="RefSeq" id="WP_052547721.1">
    <property type="nucleotide sequence ID" value="NZ_JMCC02000018.1"/>
</dbReference>
<evidence type="ECO:0000256" key="2">
    <source>
        <dbReference type="ARBA" id="ARBA00022803"/>
    </source>
</evidence>
<dbReference type="EMBL" id="JMCC02000018">
    <property type="protein sequence ID" value="KIG17851.1"/>
    <property type="molecule type" value="Genomic_DNA"/>
</dbReference>
<dbReference type="InterPro" id="IPR011990">
    <property type="entry name" value="TPR-like_helical_dom_sf"/>
</dbReference>
<comment type="caution">
    <text evidence="5">The sequence shown here is derived from an EMBL/GenBank/DDBJ whole genome shotgun (WGS) entry which is preliminary data.</text>
</comment>
<dbReference type="PANTHER" id="PTHR45641:SF19">
    <property type="entry name" value="NEPHROCYSTIN-3"/>
    <property type="match status" value="1"/>
</dbReference>
<dbReference type="Pfam" id="PF13424">
    <property type="entry name" value="TPR_12"/>
    <property type="match status" value="3"/>
</dbReference>